<dbReference type="InterPro" id="IPR037217">
    <property type="entry name" value="Trp/Indoleamine_2_3_dOase-like"/>
</dbReference>
<dbReference type="KEGG" id="gph:GEMMAAP_16770"/>
<dbReference type="PANTHER" id="PTHR28657">
    <property type="entry name" value="INDOLEAMINE 2,3-DIOXYGENASE"/>
    <property type="match status" value="1"/>
</dbReference>
<keyword evidence="2" id="KW-0408">Iron</keyword>
<protein>
    <recommendedName>
        <fullName evidence="5">Indoleamine 2,3-dioxygenase</fullName>
    </recommendedName>
</protein>
<reference evidence="3 4" key="2">
    <citation type="journal article" date="2016" name="Environ. Microbiol. Rep.">
        <title>Metagenomic evidence for the presence of phototrophic Gemmatimonadetes bacteria in diverse environments.</title>
        <authorList>
            <person name="Zeng Y."/>
            <person name="Baumbach J."/>
            <person name="Barbosa E.G."/>
            <person name="Azevedo V."/>
            <person name="Zhang C."/>
            <person name="Koblizek M."/>
        </authorList>
    </citation>
    <scope>NUCLEOTIDE SEQUENCE [LARGE SCALE GENOMIC DNA]</scope>
    <source>
        <strain evidence="3 4">AP64</strain>
    </source>
</reference>
<dbReference type="GO" id="GO:0046872">
    <property type="term" value="F:metal ion binding"/>
    <property type="evidence" value="ECO:0007669"/>
    <property type="project" value="UniProtKB-KW"/>
</dbReference>
<dbReference type="RefSeq" id="WP_026848273.1">
    <property type="nucleotide sequence ID" value="NZ_CP011454.1"/>
</dbReference>
<dbReference type="OrthoDB" id="505370at2"/>
<dbReference type="EMBL" id="CP011454">
    <property type="protein sequence ID" value="AMW05994.1"/>
    <property type="molecule type" value="Genomic_DNA"/>
</dbReference>
<evidence type="ECO:0008006" key="5">
    <source>
        <dbReference type="Google" id="ProtNLM"/>
    </source>
</evidence>
<evidence type="ECO:0000313" key="4">
    <source>
        <dbReference type="Proteomes" id="UP000076404"/>
    </source>
</evidence>
<evidence type="ECO:0000313" key="3">
    <source>
        <dbReference type="EMBL" id="AMW05994.1"/>
    </source>
</evidence>
<dbReference type="Proteomes" id="UP000076404">
    <property type="component" value="Chromosome"/>
</dbReference>
<dbReference type="eggNOG" id="COG5274">
    <property type="taxonomic scope" value="Bacteria"/>
</dbReference>
<dbReference type="GO" id="GO:0019441">
    <property type="term" value="P:L-tryptophan catabolic process to kynurenine"/>
    <property type="evidence" value="ECO:0007669"/>
    <property type="project" value="InterPro"/>
</dbReference>
<keyword evidence="4" id="KW-1185">Reference proteome</keyword>
<dbReference type="SUPFAM" id="SSF140959">
    <property type="entry name" value="Indolic compounds 2,3-dioxygenase-like"/>
    <property type="match status" value="1"/>
</dbReference>
<dbReference type="GO" id="GO:0016491">
    <property type="term" value="F:oxidoreductase activity"/>
    <property type="evidence" value="ECO:0007669"/>
    <property type="project" value="UniProtKB-ARBA"/>
</dbReference>
<gene>
    <name evidence="3" type="ORF">GEMMAAP_16770</name>
</gene>
<sequence length="370" mass="40141">MDLSHYHVHPVTGFVPPVPLPHHLPASYAVWDALVPEMSALIRARRLRAALRALPMLDIGELVLEGDRERALLLLTHFANGYVWSGDSADLQLPATVAVPLCALAAEMGRQPIAHYATTTLTNWRLVDPTQPVSVDNARTQIQFLGGVDEDWFFIASMGVELAGAPLLPVVADALQASRDGSDAELTRALEQFTHGMAGVQAALEHVRTWCDPATYYLRVRPFVAGWPQPGVVYEGVSDEPRRFIGGSAAQSALLQLFDAMLGVHHADAPAGAYLRAVRGYMPPPHRTFVEDAERDTRVRERVVGGTPALQQGYNEALATIATFREAHMRLAHDYIVAPSGATRDMAGTGGTALDSFLRGAHRSTSNAHV</sequence>
<dbReference type="AlphaFoldDB" id="A0A143BNJ1"/>
<evidence type="ECO:0000256" key="2">
    <source>
        <dbReference type="ARBA" id="ARBA00023004"/>
    </source>
</evidence>
<dbReference type="PANTHER" id="PTHR28657:SF5">
    <property type="entry name" value="INDOLEAMINE 2,3-DIOXYGENASE"/>
    <property type="match status" value="1"/>
</dbReference>
<dbReference type="Gene3D" id="1.20.58.480">
    <property type="match status" value="1"/>
</dbReference>
<keyword evidence="1" id="KW-0479">Metal-binding</keyword>
<dbReference type="InterPro" id="IPR000898">
    <property type="entry name" value="Indolamine_dOase"/>
</dbReference>
<dbReference type="GO" id="GO:0020037">
    <property type="term" value="F:heme binding"/>
    <property type="evidence" value="ECO:0007669"/>
    <property type="project" value="InterPro"/>
</dbReference>
<accession>A0A143BNJ1</accession>
<evidence type="ECO:0000256" key="1">
    <source>
        <dbReference type="ARBA" id="ARBA00022723"/>
    </source>
</evidence>
<reference evidence="3 4" key="1">
    <citation type="journal article" date="2014" name="Proc. Natl. Acad. Sci. U.S.A.">
        <title>Functional type 2 photosynthetic reaction centers found in the rare bacterial phylum Gemmatimonadetes.</title>
        <authorList>
            <person name="Zeng Y."/>
            <person name="Feng F."/>
            <person name="Medova H."/>
            <person name="Dean J."/>
            <person name="Koblizek M."/>
        </authorList>
    </citation>
    <scope>NUCLEOTIDE SEQUENCE [LARGE SCALE GENOMIC DNA]</scope>
    <source>
        <strain evidence="3 4">AP64</strain>
    </source>
</reference>
<dbReference type="Pfam" id="PF01231">
    <property type="entry name" value="IDO"/>
    <property type="match status" value="1"/>
</dbReference>
<proteinExistence type="predicted"/>
<dbReference type="STRING" id="1379270.GEMMAAP_16770"/>
<name>A0A143BNJ1_9BACT</name>
<organism evidence="3 4">
    <name type="scientific">Gemmatimonas phototrophica</name>
    <dbReference type="NCBI Taxonomy" id="1379270"/>
    <lineage>
        <taxon>Bacteria</taxon>
        <taxon>Pseudomonadati</taxon>
        <taxon>Gemmatimonadota</taxon>
        <taxon>Gemmatimonadia</taxon>
        <taxon>Gemmatimonadales</taxon>
        <taxon>Gemmatimonadaceae</taxon>
        <taxon>Gemmatimonas</taxon>
    </lineage>
</organism>